<keyword evidence="5 7" id="KW-1133">Transmembrane helix</keyword>
<comment type="subcellular location">
    <subcellularLocation>
        <location evidence="1">Cell membrane</location>
        <topology evidence="1">Multi-pass membrane protein</topology>
    </subcellularLocation>
</comment>
<feature type="transmembrane region" description="Helical" evidence="7">
    <location>
        <begin position="12"/>
        <end position="35"/>
    </location>
</feature>
<dbReference type="Proteomes" id="UP000294746">
    <property type="component" value="Unassembled WGS sequence"/>
</dbReference>
<feature type="transmembrane region" description="Helical" evidence="7">
    <location>
        <begin position="101"/>
        <end position="118"/>
    </location>
</feature>
<dbReference type="PANTHER" id="PTHR23513:SF6">
    <property type="entry name" value="MAJOR FACILITATOR SUPERFAMILY ASSOCIATED DOMAIN-CONTAINING PROTEIN"/>
    <property type="match status" value="1"/>
</dbReference>
<protein>
    <submittedName>
        <fullName evidence="8">MFS transporter</fullName>
    </submittedName>
</protein>
<reference evidence="8 9" key="1">
    <citation type="submission" date="2019-03" db="EMBL/GenBank/DDBJ databases">
        <title>Genomic Encyclopedia of Type Strains, Phase IV (KMG-IV): sequencing the most valuable type-strain genomes for metagenomic binning, comparative biology and taxonomic classification.</title>
        <authorList>
            <person name="Goeker M."/>
        </authorList>
    </citation>
    <scope>NUCLEOTIDE SEQUENCE [LARGE SCALE GENOMIC DNA]</scope>
    <source>
        <strain evidence="8 9">DSM 46831</strain>
    </source>
</reference>
<dbReference type="RefSeq" id="WP_165873697.1">
    <property type="nucleotide sequence ID" value="NZ_SLXV01000016.1"/>
</dbReference>
<dbReference type="AlphaFoldDB" id="A0A4R2S088"/>
<proteinExistence type="predicted"/>
<feature type="transmembrane region" description="Helical" evidence="7">
    <location>
        <begin position="283"/>
        <end position="305"/>
    </location>
</feature>
<keyword evidence="9" id="KW-1185">Reference proteome</keyword>
<dbReference type="GO" id="GO:0005886">
    <property type="term" value="C:plasma membrane"/>
    <property type="evidence" value="ECO:0007669"/>
    <property type="project" value="UniProtKB-SubCell"/>
</dbReference>
<accession>A0A4R2S088</accession>
<evidence type="ECO:0000256" key="1">
    <source>
        <dbReference type="ARBA" id="ARBA00004651"/>
    </source>
</evidence>
<dbReference type="PRINTS" id="PR01988">
    <property type="entry name" value="EXPORTERBACE"/>
</dbReference>
<evidence type="ECO:0000256" key="5">
    <source>
        <dbReference type="ARBA" id="ARBA00022989"/>
    </source>
</evidence>
<evidence type="ECO:0000256" key="7">
    <source>
        <dbReference type="SAM" id="Phobius"/>
    </source>
</evidence>
<evidence type="ECO:0000256" key="4">
    <source>
        <dbReference type="ARBA" id="ARBA00022692"/>
    </source>
</evidence>
<dbReference type="Gene3D" id="1.20.1250.20">
    <property type="entry name" value="MFS general substrate transporter like domains"/>
    <property type="match status" value="1"/>
</dbReference>
<dbReference type="Pfam" id="PF05977">
    <property type="entry name" value="MFS_3"/>
    <property type="match status" value="1"/>
</dbReference>
<keyword evidence="3" id="KW-1003">Cell membrane</keyword>
<keyword evidence="6 7" id="KW-0472">Membrane</keyword>
<comment type="caution">
    <text evidence="8">The sequence shown here is derived from an EMBL/GenBank/DDBJ whole genome shotgun (WGS) entry which is preliminary data.</text>
</comment>
<evidence type="ECO:0000313" key="8">
    <source>
        <dbReference type="EMBL" id="TCP68577.1"/>
    </source>
</evidence>
<evidence type="ECO:0000313" key="9">
    <source>
        <dbReference type="Proteomes" id="UP000294746"/>
    </source>
</evidence>
<dbReference type="EMBL" id="SLXV01000016">
    <property type="protein sequence ID" value="TCP68577.1"/>
    <property type="molecule type" value="Genomic_DNA"/>
</dbReference>
<evidence type="ECO:0000256" key="6">
    <source>
        <dbReference type="ARBA" id="ARBA00023136"/>
    </source>
</evidence>
<dbReference type="InterPro" id="IPR036259">
    <property type="entry name" value="MFS_trans_sf"/>
</dbReference>
<feature type="transmembrane region" description="Helical" evidence="7">
    <location>
        <begin position="253"/>
        <end position="271"/>
    </location>
</feature>
<keyword evidence="2" id="KW-0813">Transport</keyword>
<organism evidence="8 9">
    <name type="scientific">Baia soyae</name>
    <dbReference type="NCBI Taxonomy" id="1544746"/>
    <lineage>
        <taxon>Bacteria</taxon>
        <taxon>Bacillati</taxon>
        <taxon>Bacillota</taxon>
        <taxon>Bacilli</taxon>
        <taxon>Bacillales</taxon>
        <taxon>Thermoactinomycetaceae</taxon>
        <taxon>Baia</taxon>
    </lineage>
</organism>
<sequence length="397" mass="43186">MSSTKLWNQNFLLLWIGQAQSLCGNILYTVALTYLVLDLTGTPKYTAITMAAGLIPYVFSPLVGVMIDRINIKPYLVVGDLIRGLLMIFICYLLYMDQLTVFIIVVSAFISGLIGVIYRPSFGALLPKLVPKEDIARANALNSLSGQIATFAGFVFGGLLVAYVGTLFAILINGISFLIMSVLLSLIRFPEVAKNRIQASVIQDLKEGFRYLFSTSSLWRIPFIFFAMGVSYAALEMLMPVKLKSVNYGAEGFGILFSALLIGSICVSSFISKSGKNLDTSWYTPIGLIVMGVSMGGLAFSTNFITSCIFAFIYGMGSSLVSISSITFIQTNVADPFRGRIFGLFGVIEQACMPIALLIIGKSTDFLSTDFILYAVAFGIGCIAFLCWSRRGGQAHV</sequence>
<feature type="transmembrane region" description="Helical" evidence="7">
    <location>
        <begin position="74"/>
        <end position="95"/>
    </location>
</feature>
<feature type="transmembrane region" description="Helical" evidence="7">
    <location>
        <begin position="47"/>
        <end position="67"/>
    </location>
</feature>
<dbReference type="PANTHER" id="PTHR23513">
    <property type="entry name" value="INTEGRAL MEMBRANE EFFLUX PROTEIN-RELATED"/>
    <property type="match status" value="1"/>
</dbReference>
<name>A0A4R2S088_9BACL</name>
<feature type="transmembrane region" description="Helical" evidence="7">
    <location>
        <begin position="139"/>
        <end position="161"/>
    </location>
</feature>
<feature type="transmembrane region" description="Helical" evidence="7">
    <location>
        <begin position="371"/>
        <end position="388"/>
    </location>
</feature>
<feature type="transmembrane region" description="Helical" evidence="7">
    <location>
        <begin position="208"/>
        <end position="233"/>
    </location>
</feature>
<dbReference type="InterPro" id="IPR022324">
    <property type="entry name" value="Bacilysin_exporter_BacE_put"/>
</dbReference>
<feature type="transmembrane region" description="Helical" evidence="7">
    <location>
        <begin position="167"/>
        <end position="187"/>
    </location>
</feature>
<evidence type="ECO:0000256" key="2">
    <source>
        <dbReference type="ARBA" id="ARBA00022448"/>
    </source>
</evidence>
<evidence type="ECO:0000256" key="3">
    <source>
        <dbReference type="ARBA" id="ARBA00022475"/>
    </source>
</evidence>
<feature type="transmembrane region" description="Helical" evidence="7">
    <location>
        <begin position="341"/>
        <end position="359"/>
    </location>
</feature>
<dbReference type="SUPFAM" id="SSF103473">
    <property type="entry name" value="MFS general substrate transporter"/>
    <property type="match status" value="1"/>
</dbReference>
<dbReference type="InterPro" id="IPR010290">
    <property type="entry name" value="TM_effector"/>
</dbReference>
<feature type="transmembrane region" description="Helical" evidence="7">
    <location>
        <begin position="311"/>
        <end position="329"/>
    </location>
</feature>
<gene>
    <name evidence="8" type="ORF">EDD57_11638</name>
</gene>
<keyword evidence="4 7" id="KW-0812">Transmembrane</keyword>
<dbReference type="CDD" id="cd06173">
    <property type="entry name" value="MFS_MefA_like"/>
    <property type="match status" value="1"/>
</dbReference>